<evidence type="ECO:0000256" key="3">
    <source>
        <dbReference type="ARBA" id="ARBA00023015"/>
    </source>
</evidence>
<keyword evidence="2" id="KW-0663">Pyridoxal phosphate</keyword>
<evidence type="ECO:0000256" key="4">
    <source>
        <dbReference type="ARBA" id="ARBA00023125"/>
    </source>
</evidence>
<keyword evidence="7" id="KW-0032">Aminotransferase</keyword>
<dbReference type="InterPro" id="IPR036390">
    <property type="entry name" value="WH_DNA-bd_sf"/>
</dbReference>
<dbReference type="InterPro" id="IPR051446">
    <property type="entry name" value="HTH_trans_reg/aminotransferase"/>
</dbReference>
<dbReference type="SMART" id="SM00345">
    <property type="entry name" value="HTH_GNTR"/>
    <property type="match status" value="1"/>
</dbReference>
<reference evidence="7 8" key="1">
    <citation type="submission" date="2018-05" db="EMBL/GenBank/DDBJ databases">
        <title>Komagataeibacter cocois sp. nov., for a novel cellulose- producing strain isolated from coconut milk.</title>
        <authorList>
            <person name="Liu L."/>
            <person name="Wang Y."/>
            <person name="Liu S."/>
            <person name="Bi J."/>
            <person name="Chen H."/>
            <person name="Deng J."/>
            <person name="Zhang C."/>
            <person name="Hu Q."/>
            <person name="Li C."/>
        </authorList>
    </citation>
    <scope>NUCLEOTIDE SEQUENCE [LARGE SCALE GENOMIC DNA]</scope>
    <source>
        <strain evidence="7 8">WE7</strain>
    </source>
</reference>
<dbReference type="InterPro" id="IPR000524">
    <property type="entry name" value="Tscrpt_reg_HTH_GntR"/>
</dbReference>
<dbReference type="OrthoDB" id="9808770at2"/>
<dbReference type="InterPro" id="IPR036388">
    <property type="entry name" value="WH-like_DNA-bd_sf"/>
</dbReference>
<dbReference type="GO" id="GO:0003677">
    <property type="term" value="F:DNA binding"/>
    <property type="evidence" value="ECO:0007669"/>
    <property type="project" value="UniProtKB-KW"/>
</dbReference>
<keyword evidence="3" id="KW-0805">Transcription regulation</keyword>
<dbReference type="InterPro" id="IPR015424">
    <property type="entry name" value="PyrdxlP-dep_Trfase"/>
</dbReference>
<name>A0A365YWR4_9PROT</name>
<keyword evidence="4" id="KW-0238">DNA-binding</keyword>
<protein>
    <submittedName>
        <fullName evidence="7">PLP-dependent aminotransferase family protein</fullName>
    </submittedName>
</protein>
<gene>
    <name evidence="7" type="ORF">NJLHNGOC_07250</name>
</gene>
<dbReference type="Gene3D" id="1.10.10.10">
    <property type="entry name" value="Winged helix-like DNA-binding domain superfamily/Winged helix DNA-binding domain"/>
    <property type="match status" value="1"/>
</dbReference>
<dbReference type="InterPro" id="IPR004839">
    <property type="entry name" value="Aminotransferase_I/II_large"/>
</dbReference>
<dbReference type="SUPFAM" id="SSF53383">
    <property type="entry name" value="PLP-dependent transferases"/>
    <property type="match status" value="1"/>
</dbReference>
<dbReference type="CDD" id="cd07377">
    <property type="entry name" value="WHTH_GntR"/>
    <property type="match status" value="1"/>
</dbReference>
<sequence length="493" mass="54619">MLRPWRMRLDIQIDQKSQTPLYLQIVHGIIHEIERGRLESGEFLASSREMALALGVNRKTVVLAYEDLIAQGWLISEGTSGTKVSDAIPVRKVSTSQCNVSAGDDGSVPLYDYAAPPERSLAISGKGGTKLDEGSPDGRLFPADVLSRAYRSAILRASRHDHLSYSDPRGSSFLREEIAKMLTSERGLVVSADNICITRGSQNGIFLAAKTLLKPGDVVLVEDLTYEPALEAFRSCGAHIVSVKLDELGVDVEDVERKCREYDVKMIFLTPHHQFPTTVSLSPERRLQIIHLANHYRFAILEDDYDHEFHFHSQPLLPMASYAPQNVVYVGSLSKMALPALRVGYVAAPVRFVEALAHQVSISDGMGNILTEDAAALLMSEGELRRHARKAARAYAARREFFATSIQTLFGEHVTFRMPAGGLAFWVRFPDMRILDRIERNATREGLRFAPSHSYSVTGKACDGLRLGFGSRTEKEARKALEMLAKAADLPAI</sequence>
<keyword evidence="7" id="KW-0808">Transferase</keyword>
<dbReference type="Pfam" id="PF00155">
    <property type="entry name" value="Aminotran_1_2"/>
    <property type="match status" value="1"/>
</dbReference>
<feature type="domain" description="HTH gntR-type" evidence="6">
    <location>
        <begin position="19"/>
        <end position="87"/>
    </location>
</feature>
<dbReference type="RefSeq" id="WP_113595862.1">
    <property type="nucleotide sequence ID" value="NZ_QEXL01000008.1"/>
</dbReference>
<evidence type="ECO:0000313" key="8">
    <source>
        <dbReference type="Proteomes" id="UP000252680"/>
    </source>
</evidence>
<comment type="caution">
    <text evidence="7">The sequence shown here is derived from an EMBL/GenBank/DDBJ whole genome shotgun (WGS) entry which is preliminary data.</text>
</comment>
<dbReference type="AlphaFoldDB" id="A0A365YWR4"/>
<dbReference type="Pfam" id="PF00392">
    <property type="entry name" value="GntR"/>
    <property type="match status" value="1"/>
</dbReference>
<evidence type="ECO:0000256" key="1">
    <source>
        <dbReference type="ARBA" id="ARBA00005384"/>
    </source>
</evidence>
<dbReference type="GO" id="GO:0003700">
    <property type="term" value="F:DNA-binding transcription factor activity"/>
    <property type="evidence" value="ECO:0007669"/>
    <property type="project" value="InterPro"/>
</dbReference>
<dbReference type="GO" id="GO:0008483">
    <property type="term" value="F:transaminase activity"/>
    <property type="evidence" value="ECO:0007669"/>
    <property type="project" value="UniProtKB-KW"/>
</dbReference>
<organism evidence="7 8">
    <name type="scientific">Novacetimonas cocois</name>
    <dbReference type="NCBI Taxonomy" id="1747507"/>
    <lineage>
        <taxon>Bacteria</taxon>
        <taxon>Pseudomonadati</taxon>
        <taxon>Pseudomonadota</taxon>
        <taxon>Alphaproteobacteria</taxon>
        <taxon>Acetobacterales</taxon>
        <taxon>Acetobacteraceae</taxon>
        <taxon>Novacetimonas</taxon>
    </lineage>
</organism>
<evidence type="ECO:0000259" key="6">
    <source>
        <dbReference type="PROSITE" id="PS50949"/>
    </source>
</evidence>
<dbReference type="Proteomes" id="UP000252680">
    <property type="component" value="Unassembled WGS sequence"/>
</dbReference>
<dbReference type="PANTHER" id="PTHR46577:SF1">
    <property type="entry name" value="HTH-TYPE TRANSCRIPTIONAL REGULATORY PROTEIN GABR"/>
    <property type="match status" value="1"/>
</dbReference>
<keyword evidence="5" id="KW-0804">Transcription</keyword>
<evidence type="ECO:0000313" key="7">
    <source>
        <dbReference type="EMBL" id="RBM07523.1"/>
    </source>
</evidence>
<proteinExistence type="inferred from homology"/>
<dbReference type="GO" id="GO:0030170">
    <property type="term" value="F:pyridoxal phosphate binding"/>
    <property type="evidence" value="ECO:0007669"/>
    <property type="project" value="InterPro"/>
</dbReference>
<dbReference type="PANTHER" id="PTHR46577">
    <property type="entry name" value="HTH-TYPE TRANSCRIPTIONAL REGULATORY PROTEIN GABR"/>
    <property type="match status" value="1"/>
</dbReference>
<dbReference type="InterPro" id="IPR015421">
    <property type="entry name" value="PyrdxlP-dep_Trfase_major"/>
</dbReference>
<comment type="similarity">
    <text evidence="1">In the C-terminal section; belongs to the class-I pyridoxal-phosphate-dependent aminotransferase family.</text>
</comment>
<dbReference type="PROSITE" id="PS50949">
    <property type="entry name" value="HTH_GNTR"/>
    <property type="match status" value="1"/>
</dbReference>
<dbReference type="CDD" id="cd00609">
    <property type="entry name" value="AAT_like"/>
    <property type="match status" value="1"/>
</dbReference>
<evidence type="ECO:0000256" key="2">
    <source>
        <dbReference type="ARBA" id="ARBA00022898"/>
    </source>
</evidence>
<evidence type="ECO:0000256" key="5">
    <source>
        <dbReference type="ARBA" id="ARBA00023163"/>
    </source>
</evidence>
<dbReference type="EMBL" id="QEXL01000008">
    <property type="protein sequence ID" value="RBM07523.1"/>
    <property type="molecule type" value="Genomic_DNA"/>
</dbReference>
<accession>A0A365YWR4</accession>
<keyword evidence="8" id="KW-1185">Reference proteome</keyword>
<dbReference type="SUPFAM" id="SSF46785">
    <property type="entry name" value="Winged helix' DNA-binding domain"/>
    <property type="match status" value="1"/>
</dbReference>
<dbReference type="Gene3D" id="3.40.640.10">
    <property type="entry name" value="Type I PLP-dependent aspartate aminotransferase-like (Major domain)"/>
    <property type="match status" value="1"/>
</dbReference>